<dbReference type="Pfam" id="PF13560">
    <property type="entry name" value="HTH_31"/>
    <property type="match status" value="1"/>
</dbReference>
<accession>A0ABN2SXW2</accession>
<keyword evidence="3" id="KW-1185">Reference proteome</keyword>
<evidence type="ECO:0000313" key="3">
    <source>
        <dbReference type="Proteomes" id="UP001501585"/>
    </source>
</evidence>
<dbReference type="InterPro" id="IPR010982">
    <property type="entry name" value="Lambda_DNA-bd_dom_sf"/>
</dbReference>
<organism evidence="2 3">
    <name type="scientific">Nocardiopsis rhodophaea</name>
    <dbReference type="NCBI Taxonomy" id="280238"/>
    <lineage>
        <taxon>Bacteria</taxon>
        <taxon>Bacillati</taxon>
        <taxon>Actinomycetota</taxon>
        <taxon>Actinomycetes</taxon>
        <taxon>Streptosporangiales</taxon>
        <taxon>Nocardiopsidaceae</taxon>
        <taxon>Nocardiopsis</taxon>
    </lineage>
</organism>
<dbReference type="Pfam" id="PF19054">
    <property type="entry name" value="DUF5753"/>
    <property type="match status" value="1"/>
</dbReference>
<dbReference type="Proteomes" id="UP001501585">
    <property type="component" value="Unassembled WGS sequence"/>
</dbReference>
<sequence>MASSPTLRRRRLSRHLRELREAKGYTAQYVTTEAKKRGVGRWSRGKLTRIENNEWTRPSPKDVEVLLDIYKVTDPEQRQAYVTLAKQARQRGWWVGYSDVLGKGAYVGLEIEASRIRTYQALLIPGLLQTAGYARSAMRSAGITDTDEIQRHVEARMLRKQILGNPDSPRVWAIIDEAALRKIPPEIREEQIRYLLDVQRPEVGVQVLPDSAGLHAATAGSFVILDFPEDPSVVYREDILASAFYEDPREISRCEVIYDHVHASALSVEDSRAFLEALLTT</sequence>
<dbReference type="EMBL" id="BAAAPC010000007">
    <property type="protein sequence ID" value="GAA1994488.1"/>
    <property type="molecule type" value="Genomic_DNA"/>
</dbReference>
<protein>
    <submittedName>
        <fullName evidence="2">Helix-turn-helix transcriptional regulator</fullName>
    </submittedName>
</protein>
<feature type="domain" description="DUF5753" evidence="1">
    <location>
        <begin position="105"/>
        <end position="276"/>
    </location>
</feature>
<dbReference type="InterPro" id="IPR043917">
    <property type="entry name" value="DUF5753"/>
</dbReference>
<comment type="caution">
    <text evidence="2">The sequence shown here is derived from an EMBL/GenBank/DDBJ whole genome shotgun (WGS) entry which is preliminary data.</text>
</comment>
<evidence type="ECO:0000259" key="1">
    <source>
        <dbReference type="Pfam" id="PF19054"/>
    </source>
</evidence>
<dbReference type="RefSeq" id="WP_344161752.1">
    <property type="nucleotide sequence ID" value="NZ_BAAAPC010000007.1"/>
</dbReference>
<proteinExistence type="predicted"/>
<evidence type="ECO:0000313" key="2">
    <source>
        <dbReference type="EMBL" id="GAA1994488.1"/>
    </source>
</evidence>
<dbReference type="Gene3D" id="1.10.260.40">
    <property type="entry name" value="lambda repressor-like DNA-binding domains"/>
    <property type="match status" value="1"/>
</dbReference>
<reference evidence="2 3" key="1">
    <citation type="journal article" date="2019" name="Int. J. Syst. Evol. Microbiol.">
        <title>The Global Catalogue of Microorganisms (GCM) 10K type strain sequencing project: providing services to taxonomists for standard genome sequencing and annotation.</title>
        <authorList>
            <consortium name="The Broad Institute Genomics Platform"/>
            <consortium name="The Broad Institute Genome Sequencing Center for Infectious Disease"/>
            <person name="Wu L."/>
            <person name="Ma J."/>
        </authorList>
    </citation>
    <scope>NUCLEOTIDE SEQUENCE [LARGE SCALE GENOMIC DNA]</scope>
    <source>
        <strain evidence="2 3">JCM 15313</strain>
    </source>
</reference>
<gene>
    <name evidence="2" type="ORF">GCM10009799_20760</name>
</gene>
<name>A0ABN2SXW2_9ACTN</name>